<dbReference type="Proteomes" id="UP000184191">
    <property type="component" value="Unassembled WGS sequence"/>
</dbReference>
<organism evidence="1 2">
    <name type="scientific">Roseovarius marisflavi</name>
    <dbReference type="NCBI Taxonomy" id="1054996"/>
    <lineage>
        <taxon>Bacteria</taxon>
        <taxon>Pseudomonadati</taxon>
        <taxon>Pseudomonadota</taxon>
        <taxon>Alphaproteobacteria</taxon>
        <taxon>Rhodobacterales</taxon>
        <taxon>Roseobacteraceae</taxon>
        <taxon>Roseovarius</taxon>
    </lineage>
</organism>
<evidence type="ECO:0000313" key="1">
    <source>
        <dbReference type="EMBL" id="SHL14655.1"/>
    </source>
</evidence>
<gene>
    <name evidence="1" type="ORF">SAMN05444414_10628</name>
</gene>
<proteinExistence type="predicted"/>
<accession>A0A1M6Y9G6</accession>
<name>A0A1M6Y9G6_9RHOB</name>
<dbReference type="EMBL" id="FRBN01000006">
    <property type="protein sequence ID" value="SHL14655.1"/>
    <property type="molecule type" value="Genomic_DNA"/>
</dbReference>
<sequence length="55" mass="6408">MSLRVPLHCFSRLHQRVAFFHVHLMRNALPFMSDNELDTLGRHIGLTQSRCESMA</sequence>
<keyword evidence="2" id="KW-1185">Reference proteome</keyword>
<dbReference type="AlphaFoldDB" id="A0A1M6Y9G6"/>
<reference evidence="2" key="1">
    <citation type="submission" date="2016-11" db="EMBL/GenBank/DDBJ databases">
        <authorList>
            <person name="Varghese N."/>
            <person name="Submissions S."/>
        </authorList>
    </citation>
    <scope>NUCLEOTIDE SEQUENCE [LARGE SCALE GENOMIC DNA]</scope>
    <source>
        <strain evidence="2">DSM 29327</strain>
    </source>
</reference>
<protein>
    <submittedName>
        <fullName evidence="1">Uncharacterized protein</fullName>
    </submittedName>
</protein>
<evidence type="ECO:0000313" key="2">
    <source>
        <dbReference type="Proteomes" id="UP000184191"/>
    </source>
</evidence>